<evidence type="ECO:0000313" key="1">
    <source>
        <dbReference type="EMBL" id="KAI8435046.1"/>
    </source>
</evidence>
<sequence length="133" mass="14155">MTRGPTIVRVAPGGGERGIKCCCCRCCECFNLGYLTSQHGLIKLAEAMLGGLCQSLLVKYGMSEAGTLGSAFHGFLTTASACLLTTALLIACYVLSSNSQHLIKQSVFYIGVVLGVLHGVDAYIAYKHLKGYR</sequence>
<comment type="caution">
    <text evidence="1">The sequence shown here is derived from an EMBL/GenBank/DDBJ whole genome shotgun (WGS) entry which is preliminary data.</text>
</comment>
<evidence type="ECO:0000313" key="2">
    <source>
        <dbReference type="Proteomes" id="UP001064048"/>
    </source>
</evidence>
<accession>A0ACC0KG49</accession>
<proteinExistence type="predicted"/>
<reference evidence="1 2" key="1">
    <citation type="journal article" date="2022" name="Genome Biol. Evol.">
        <title>The Spruce Budworm Genome: Reconstructing the Evolutionary History of Antifreeze Proteins.</title>
        <authorList>
            <person name="Beliveau C."/>
            <person name="Gagne P."/>
            <person name="Picq S."/>
            <person name="Vernygora O."/>
            <person name="Keeling C.I."/>
            <person name="Pinkney K."/>
            <person name="Doucet D."/>
            <person name="Wen F."/>
            <person name="Johnston J.S."/>
            <person name="Maaroufi H."/>
            <person name="Boyle B."/>
            <person name="Laroche J."/>
            <person name="Dewar K."/>
            <person name="Juretic N."/>
            <person name="Blackburn G."/>
            <person name="Nisole A."/>
            <person name="Brunet B."/>
            <person name="Brandao M."/>
            <person name="Lumley L."/>
            <person name="Duan J."/>
            <person name="Quan G."/>
            <person name="Lucarotti C.J."/>
            <person name="Roe A.D."/>
            <person name="Sperling F.A.H."/>
            <person name="Levesque R.C."/>
            <person name="Cusson M."/>
        </authorList>
    </citation>
    <scope>NUCLEOTIDE SEQUENCE [LARGE SCALE GENOMIC DNA]</scope>
    <source>
        <strain evidence="1">Glfc:IPQL:Cfum</strain>
    </source>
</reference>
<protein>
    <submittedName>
        <fullName evidence="1">Uncharacterized protein</fullName>
    </submittedName>
</protein>
<gene>
    <name evidence="1" type="ORF">MSG28_003465</name>
</gene>
<keyword evidence="2" id="KW-1185">Reference proteome</keyword>
<dbReference type="EMBL" id="CM046105">
    <property type="protein sequence ID" value="KAI8435046.1"/>
    <property type="molecule type" value="Genomic_DNA"/>
</dbReference>
<organism evidence="1 2">
    <name type="scientific">Choristoneura fumiferana</name>
    <name type="common">Spruce budworm moth</name>
    <name type="synonym">Archips fumiferana</name>
    <dbReference type="NCBI Taxonomy" id="7141"/>
    <lineage>
        <taxon>Eukaryota</taxon>
        <taxon>Metazoa</taxon>
        <taxon>Ecdysozoa</taxon>
        <taxon>Arthropoda</taxon>
        <taxon>Hexapoda</taxon>
        <taxon>Insecta</taxon>
        <taxon>Pterygota</taxon>
        <taxon>Neoptera</taxon>
        <taxon>Endopterygota</taxon>
        <taxon>Lepidoptera</taxon>
        <taxon>Glossata</taxon>
        <taxon>Ditrysia</taxon>
        <taxon>Tortricoidea</taxon>
        <taxon>Tortricidae</taxon>
        <taxon>Tortricinae</taxon>
        <taxon>Choristoneura</taxon>
    </lineage>
</organism>
<dbReference type="Proteomes" id="UP001064048">
    <property type="component" value="Chromosome 5"/>
</dbReference>
<name>A0ACC0KG49_CHOFU</name>